<dbReference type="Proteomes" id="UP000635387">
    <property type="component" value="Unassembled WGS sequence"/>
</dbReference>
<accession>A0ABQ3M3Q8</accession>
<keyword evidence="1" id="KW-0812">Transmembrane</keyword>
<evidence type="ECO:0000313" key="3">
    <source>
        <dbReference type="Proteomes" id="UP000635387"/>
    </source>
</evidence>
<keyword evidence="1" id="KW-0472">Membrane</keyword>
<reference evidence="3" key="1">
    <citation type="journal article" date="2019" name="Int. J. Syst. Evol. Microbiol.">
        <title>The Global Catalogue of Microorganisms (GCM) 10K type strain sequencing project: providing services to taxonomists for standard genome sequencing and annotation.</title>
        <authorList>
            <consortium name="The Broad Institute Genomics Platform"/>
            <consortium name="The Broad Institute Genome Sequencing Center for Infectious Disease"/>
            <person name="Wu L."/>
            <person name="Ma J."/>
        </authorList>
    </citation>
    <scope>NUCLEOTIDE SEQUENCE [LARGE SCALE GENOMIC DNA]</scope>
    <source>
        <strain evidence="3">CGMCC 4.7683</strain>
    </source>
</reference>
<keyword evidence="3" id="KW-1185">Reference proteome</keyword>
<feature type="transmembrane region" description="Helical" evidence="1">
    <location>
        <begin position="80"/>
        <end position="100"/>
    </location>
</feature>
<gene>
    <name evidence="2" type="ORF">GCM10017790_69770</name>
</gene>
<dbReference type="EMBL" id="BNAY01000010">
    <property type="protein sequence ID" value="GHH32524.1"/>
    <property type="molecule type" value="Genomic_DNA"/>
</dbReference>
<proteinExistence type="predicted"/>
<feature type="transmembrane region" description="Helical" evidence="1">
    <location>
        <begin position="41"/>
        <end position="60"/>
    </location>
</feature>
<name>A0ABQ3M3Q8_9PSEU</name>
<dbReference type="Pfam" id="PF19950">
    <property type="entry name" value="DUF6412"/>
    <property type="match status" value="1"/>
</dbReference>
<protein>
    <submittedName>
        <fullName evidence="2">Uncharacterized protein</fullName>
    </submittedName>
</protein>
<comment type="caution">
    <text evidence="2">The sequence shown here is derived from an EMBL/GenBank/DDBJ whole genome shotgun (WGS) entry which is preliminary data.</text>
</comment>
<organism evidence="2 3">
    <name type="scientific">Amycolatopsis oliviviridis</name>
    <dbReference type="NCBI Taxonomy" id="1471590"/>
    <lineage>
        <taxon>Bacteria</taxon>
        <taxon>Bacillati</taxon>
        <taxon>Actinomycetota</taxon>
        <taxon>Actinomycetes</taxon>
        <taxon>Pseudonocardiales</taxon>
        <taxon>Pseudonocardiaceae</taxon>
        <taxon>Amycolatopsis</taxon>
    </lineage>
</organism>
<dbReference type="InterPro" id="IPR045635">
    <property type="entry name" value="DUF6412"/>
</dbReference>
<evidence type="ECO:0000256" key="1">
    <source>
        <dbReference type="SAM" id="Phobius"/>
    </source>
</evidence>
<sequence>MRDFHVTHLARLPVAAEITQRNISGSLGDVERTYFGVRLKLMLALFLPELFVVLPVVGGVNPLGLVTALTASITVANPLGLAAALTASLAVVLLALAAHFRPEPAAAAMKVRVIKLRERAQLFLSLRDPDARGRVRPRAPSLGILAA</sequence>
<evidence type="ECO:0000313" key="2">
    <source>
        <dbReference type="EMBL" id="GHH32524.1"/>
    </source>
</evidence>
<keyword evidence="1" id="KW-1133">Transmembrane helix</keyword>